<keyword evidence="4" id="KW-0804">Transcription</keyword>
<dbReference type="EMBL" id="NBSK02000004">
    <property type="protein sequence ID" value="KAJ0208906.1"/>
    <property type="molecule type" value="Genomic_DNA"/>
</dbReference>
<keyword evidence="3" id="KW-0238">DNA-binding</keyword>
<dbReference type="GO" id="GO:0005634">
    <property type="term" value="C:nucleus"/>
    <property type="evidence" value="ECO:0007669"/>
    <property type="project" value="UniProtKB-SubCell"/>
</dbReference>
<evidence type="ECO:0000256" key="5">
    <source>
        <dbReference type="ARBA" id="ARBA00023242"/>
    </source>
</evidence>
<evidence type="ECO:0000313" key="8">
    <source>
        <dbReference type="Proteomes" id="UP000235145"/>
    </source>
</evidence>
<dbReference type="AlphaFoldDB" id="A0A9R1VM95"/>
<dbReference type="Proteomes" id="UP000235145">
    <property type="component" value="Unassembled WGS sequence"/>
</dbReference>
<keyword evidence="2" id="KW-0805">Transcription regulation</keyword>
<protein>
    <recommendedName>
        <fullName evidence="6">TF-B3 domain-containing protein</fullName>
    </recommendedName>
</protein>
<evidence type="ECO:0000256" key="2">
    <source>
        <dbReference type="ARBA" id="ARBA00023015"/>
    </source>
</evidence>
<evidence type="ECO:0000256" key="3">
    <source>
        <dbReference type="ARBA" id="ARBA00023125"/>
    </source>
</evidence>
<dbReference type="SUPFAM" id="SSF101936">
    <property type="entry name" value="DNA-binding pseudobarrel domain"/>
    <property type="match status" value="1"/>
</dbReference>
<gene>
    <name evidence="7" type="ORF">LSAT_V11C400202850</name>
</gene>
<keyword evidence="8" id="KW-1185">Reference proteome</keyword>
<dbReference type="PANTHER" id="PTHR31384">
    <property type="entry name" value="AUXIN RESPONSE FACTOR 4-RELATED"/>
    <property type="match status" value="1"/>
</dbReference>
<reference evidence="7 8" key="1">
    <citation type="journal article" date="2017" name="Nat. Commun.">
        <title>Genome assembly with in vitro proximity ligation data and whole-genome triplication in lettuce.</title>
        <authorList>
            <person name="Reyes-Chin-Wo S."/>
            <person name="Wang Z."/>
            <person name="Yang X."/>
            <person name="Kozik A."/>
            <person name="Arikit S."/>
            <person name="Song C."/>
            <person name="Xia L."/>
            <person name="Froenicke L."/>
            <person name="Lavelle D.O."/>
            <person name="Truco M.J."/>
            <person name="Xia R."/>
            <person name="Zhu S."/>
            <person name="Xu C."/>
            <person name="Xu H."/>
            <person name="Xu X."/>
            <person name="Cox K."/>
            <person name="Korf I."/>
            <person name="Meyers B.C."/>
            <person name="Michelmore R.W."/>
        </authorList>
    </citation>
    <scope>NUCLEOTIDE SEQUENCE [LARGE SCALE GENOMIC DNA]</scope>
    <source>
        <strain evidence="8">cv. Salinas</strain>
        <tissue evidence="7">Seedlings</tissue>
    </source>
</reference>
<comment type="caution">
    <text evidence="7">The sequence shown here is derived from an EMBL/GenBank/DDBJ whole genome shotgun (WGS) entry which is preliminary data.</text>
</comment>
<organism evidence="7 8">
    <name type="scientific">Lactuca sativa</name>
    <name type="common">Garden lettuce</name>
    <dbReference type="NCBI Taxonomy" id="4236"/>
    <lineage>
        <taxon>Eukaryota</taxon>
        <taxon>Viridiplantae</taxon>
        <taxon>Streptophyta</taxon>
        <taxon>Embryophyta</taxon>
        <taxon>Tracheophyta</taxon>
        <taxon>Spermatophyta</taxon>
        <taxon>Magnoliopsida</taxon>
        <taxon>eudicotyledons</taxon>
        <taxon>Gunneridae</taxon>
        <taxon>Pentapetalae</taxon>
        <taxon>asterids</taxon>
        <taxon>campanulids</taxon>
        <taxon>Asterales</taxon>
        <taxon>Asteraceae</taxon>
        <taxon>Cichorioideae</taxon>
        <taxon>Cichorieae</taxon>
        <taxon>Lactucinae</taxon>
        <taxon>Lactuca</taxon>
    </lineage>
</organism>
<dbReference type="InterPro" id="IPR003340">
    <property type="entry name" value="B3_DNA-bd"/>
</dbReference>
<sequence>MVQETQQQDTSQELVGKELHGTKWKFRHIYRGQPRRHLLTHGWSTFVNKKCLVCGDAVLFLKGDDGVLRLGARSATQPKVASRLAMFCSLQMNDFANVTPITLLQLSSC</sequence>
<dbReference type="GO" id="GO:0003677">
    <property type="term" value="F:DNA binding"/>
    <property type="evidence" value="ECO:0007669"/>
    <property type="project" value="UniProtKB-KW"/>
</dbReference>
<evidence type="ECO:0000256" key="4">
    <source>
        <dbReference type="ARBA" id="ARBA00023163"/>
    </source>
</evidence>
<dbReference type="Pfam" id="PF02362">
    <property type="entry name" value="B3"/>
    <property type="match status" value="1"/>
</dbReference>
<dbReference type="GO" id="GO:0006355">
    <property type="term" value="P:regulation of DNA-templated transcription"/>
    <property type="evidence" value="ECO:0007669"/>
    <property type="project" value="InterPro"/>
</dbReference>
<comment type="subcellular location">
    <subcellularLocation>
        <location evidence="1">Nucleus</location>
    </subcellularLocation>
</comment>
<dbReference type="PROSITE" id="PS50863">
    <property type="entry name" value="B3"/>
    <property type="match status" value="1"/>
</dbReference>
<evidence type="ECO:0000313" key="7">
    <source>
        <dbReference type="EMBL" id="KAJ0208906.1"/>
    </source>
</evidence>
<evidence type="ECO:0000259" key="6">
    <source>
        <dbReference type="PROSITE" id="PS50863"/>
    </source>
</evidence>
<dbReference type="InterPro" id="IPR044835">
    <property type="entry name" value="ARF_plant"/>
</dbReference>
<evidence type="ECO:0000256" key="1">
    <source>
        <dbReference type="ARBA" id="ARBA00004123"/>
    </source>
</evidence>
<accession>A0A9R1VM95</accession>
<feature type="domain" description="TF-B3" evidence="6">
    <location>
        <begin position="1"/>
        <end position="76"/>
    </location>
</feature>
<dbReference type="InterPro" id="IPR015300">
    <property type="entry name" value="DNA-bd_pseudobarrel_sf"/>
</dbReference>
<dbReference type="GO" id="GO:0009725">
    <property type="term" value="P:response to hormone"/>
    <property type="evidence" value="ECO:0007669"/>
    <property type="project" value="InterPro"/>
</dbReference>
<dbReference type="Gene3D" id="2.40.330.10">
    <property type="entry name" value="DNA-binding pseudobarrel domain"/>
    <property type="match status" value="1"/>
</dbReference>
<dbReference type="PANTHER" id="PTHR31384:SF5">
    <property type="entry name" value="AUXIN RESPONSE FACTOR 3"/>
    <property type="match status" value="1"/>
</dbReference>
<proteinExistence type="predicted"/>
<keyword evidence="5" id="KW-0539">Nucleus</keyword>
<name>A0A9R1VM95_LACSA</name>
<dbReference type="CDD" id="cd10017">
    <property type="entry name" value="B3_DNA"/>
    <property type="match status" value="1"/>
</dbReference>